<dbReference type="Proteomes" id="UP000484255">
    <property type="component" value="Unassembled WGS sequence"/>
</dbReference>
<keyword evidence="6" id="KW-1185">Reference proteome</keyword>
<evidence type="ECO:0000313" key="5">
    <source>
        <dbReference type="EMBL" id="NDY93242.1"/>
    </source>
</evidence>
<dbReference type="GO" id="GO:0004341">
    <property type="term" value="F:gluconolactonase activity"/>
    <property type="evidence" value="ECO:0007669"/>
    <property type="project" value="TreeGrafter"/>
</dbReference>
<evidence type="ECO:0000256" key="2">
    <source>
        <dbReference type="PIRSR" id="PIRSR605511-1"/>
    </source>
</evidence>
<dbReference type="PANTHER" id="PTHR10907:SF47">
    <property type="entry name" value="REGUCALCIN"/>
    <property type="match status" value="1"/>
</dbReference>
<evidence type="ECO:0000256" key="1">
    <source>
        <dbReference type="ARBA" id="ARBA00008853"/>
    </source>
</evidence>
<comment type="similarity">
    <text evidence="1">Belongs to the SMP-30/CGR1 family.</text>
</comment>
<keyword evidence="3" id="KW-0862">Zinc</keyword>
<dbReference type="PRINTS" id="PR01790">
    <property type="entry name" value="SMP30FAMILY"/>
</dbReference>
<accession>A0A7C9TMD8</accession>
<dbReference type="InterPro" id="IPR011042">
    <property type="entry name" value="6-blade_b-propeller_TolB-like"/>
</dbReference>
<feature type="binding site" evidence="3">
    <location>
        <position position="123"/>
    </location>
    <ligand>
        <name>substrate</name>
    </ligand>
</feature>
<evidence type="ECO:0000313" key="6">
    <source>
        <dbReference type="Proteomes" id="UP000484255"/>
    </source>
</evidence>
<organism evidence="5 6">
    <name type="scientific">Ideonella livida</name>
    <dbReference type="NCBI Taxonomy" id="2707176"/>
    <lineage>
        <taxon>Bacteria</taxon>
        <taxon>Pseudomonadati</taxon>
        <taxon>Pseudomonadota</taxon>
        <taxon>Betaproteobacteria</taxon>
        <taxon>Burkholderiales</taxon>
        <taxon>Sphaerotilaceae</taxon>
        <taxon>Ideonella</taxon>
    </lineage>
</organism>
<sequence length="322" mass="35022">MPPDLTHALAADEARLAWHDPAALGEGLHWDPLRQRLWWVDILTHRVLAWGLDPEDPPQAWRLPHRVGWVLPCQGQSALLLGLQPGVAACTLPEPGGSPQAPREVSEAQLQWLLRPLQDPALRLNDAKADITGAVWLGCLNHEDERRADGALWRWHPGDGSLHRWDAGLGVANGPAVDPFGQYLVHNDSAARTLYRFALDIRSGTLGPREVWKVFSPAEGHPDGMNFDAEGGLWVAHWGAGCVSRFAPDGRLLRRVWVPAEQVTNVCLAGPRLDRLFITTARTGLDAQALARQPLAGSLFELPQPGVRGLPGLPAACPAALG</sequence>
<feature type="binding site" evidence="3">
    <location>
        <position position="125"/>
    </location>
    <ligand>
        <name>substrate</name>
    </ligand>
</feature>
<dbReference type="RefSeq" id="WP_163459291.1">
    <property type="nucleotide sequence ID" value="NZ_JAAGOH010000031.1"/>
</dbReference>
<comment type="cofactor">
    <cofactor evidence="3">
        <name>Zn(2+)</name>
        <dbReference type="ChEBI" id="CHEBI:29105"/>
    </cofactor>
    <text evidence="3">Binds 1 divalent metal cation per subunit.</text>
</comment>
<dbReference type="AlphaFoldDB" id="A0A7C9TMD8"/>
<feature type="active site" description="Proton donor/acceptor" evidence="2">
    <location>
        <position position="223"/>
    </location>
</feature>
<gene>
    <name evidence="5" type="ORF">G3A44_18775</name>
</gene>
<dbReference type="Pfam" id="PF08450">
    <property type="entry name" value="SGL"/>
    <property type="match status" value="1"/>
</dbReference>
<comment type="caution">
    <text evidence="5">The sequence shown here is derived from an EMBL/GenBank/DDBJ whole genome shotgun (WGS) entry which is preliminary data.</text>
</comment>
<dbReference type="SUPFAM" id="SSF63829">
    <property type="entry name" value="Calcium-dependent phosphotriesterase"/>
    <property type="match status" value="1"/>
</dbReference>
<dbReference type="Gene3D" id="2.120.10.30">
    <property type="entry name" value="TolB, C-terminal domain"/>
    <property type="match status" value="1"/>
</dbReference>
<feature type="binding site" evidence="3">
    <location>
        <position position="26"/>
    </location>
    <ligand>
        <name>a divalent metal cation</name>
        <dbReference type="ChEBI" id="CHEBI:60240"/>
    </ligand>
</feature>
<feature type="binding site" evidence="3">
    <location>
        <position position="223"/>
    </location>
    <ligand>
        <name>a divalent metal cation</name>
        <dbReference type="ChEBI" id="CHEBI:60240"/>
    </ligand>
</feature>
<feature type="domain" description="SMP-30/Gluconolactonase/LRE-like region" evidence="4">
    <location>
        <begin position="24"/>
        <end position="282"/>
    </location>
</feature>
<dbReference type="GO" id="GO:0005509">
    <property type="term" value="F:calcium ion binding"/>
    <property type="evidence" value="ECO:0007669"/>
    <property type="project" value="TreeGrafter"/>
</dbReference>
<dbReference type="InterPro" id="IPR013658">
    <property type="entry name" value="SGL"/>
</dbReference>
<feature type="binding site" evidence="3">
    <location>
        <position position="173"/>
    </location>
    <ligand>
        <name>a divalent metal cation</name>
        <dbReference type="ChEBI" id="CHEBI:60240"/>
    </ligand>
</feature>
<keyword evidence="3" id="KW-0479">Metal-binding</keyword>
<dbReference type="InterPro" id="IPR005511">
    <property type="entry name" value="SMP-30"/>
</dbReference>
<dbReference type="GO" id="GO:0019853">
    <property type="term" value="P:L-ascorbic acid biosynthetic process"/>
    <property type="evidence" value="ECO:0007669"/>
    <property type="project" value="TreeGrafter"/>
</dbReference>
<name>A0A7C9TMD8_9BURK</name>
<feature type="binding site" evidence="3">
    <location>
        <position position="143"/>
    </location>
    <ligand>
        <name>substrate</name>
    </ligand>
</feature>
<dbReference type="PANTHER" id="PTHR10907">
    <property type="entry name" value="REGUCALCIN"/>
    <property type="match status" value="1"/>
</dbReference>
<protein>
    <submittedName>
        <fullName evidence="5">SMP-30/gluconolactonase/LRE family protein</fullName>
    </submittedName>
</protein>
<reference evidence="5 6" key="1">
    <citation type="submission" date="2020-02" db="EMBL/GenBank/DDBJ databases">
        <title>Ideonella bacterium strain TBM-1.</title>
        <authorList>
            <person name="Chen W.-M."/>
        </authorList>
    </citation>
    <scope>NUCLEOTIDE SEQUENCE [LARGE SCALE GENOMIC DNA]</scope>
    <source>
        <strain evidence="5 6">TBM-1</strain>
    </source>
</reference>
<evidence type="ECO:0000259" key="4">
    <source>
        <dbReference type="Pfam" id="PF08450"/>
    </source>
</evidence>
<evidence type="ECO:0000256" key="3">
    <source>
        <dbReference type="PIRSR" id="PIRSR605511-2"/>
    </source>
</evidence>
<dbReference type="EMBL" id="JAAGOH010000031">
    <property type="protein sequence ID" value="NDY93242.1"/>
    <property type="molecule type" value="Genomic_DNA"/>
</dbReference>
<proteinExistence type="inferred from homology"/>